<evidence type="ECO:0000313" key="2">
    <source>
        <dbReference type="Proteomes" id="UP000824260"/>
    </source>
</evidence>
<dbReference type="GO" id="GO:0008897">
    <property type="term" value="F:holo-[acyl-carrier-protein] synthase activity"/>
    <property type="evidence" value="ECO:0007669"/>
    <property type="project" value="InterPro"/>
</dbReference>
<accession>A0A9D0ZKV0</accession>
<reference evidence="1" key="2">
    <citation type="journal article" date="2021" name="PeerJ">
        <title>Extensive microbial diversity within the chicken gut microbiome revealed by metagenomics and culture.</title>
        <authorList>
            <person name="Gilroy R."/>
            <person name="Ravi A."/>
            <person name="Getino M."/>
            <person name="Pursley I."/>
            <person name="Horton D.L."/>
            <person name="Alikhan N.F."/>
            <person name="Baker D."/>
            <person name="Gharbi K."/>
            <person name="Hall N."/>
            <person name="Watson M."/>
            <person name="Adriaenssens E.M."/>
            <person name="Foster-Nyarko E."/>
            <person name="Jarju S."/>
            <person name="Secka A."/>
            <person name="Antonio M."/>
            <person name="Oren A."/>
            <person name="Chaudhuri R.R."/>
            <person name="La Ragione R."/>
            <person name="Hildebrand F."/>
            <person name="Pallen M.J."/>
        </authorList>
    </citation>
    <scope>NUCLEOTIDE SEQUENCE</scope>
    <source>
        <strain evidence="1">ChiSjej6B24-2974</strain>
    </source>
</reference>
<name>A0A9D0ZKV0_9FIRM</name>
<dbReference type="AlphaFoldDB" id="A0A9D0ZKV0"/>
<protein>
    <recommendedName>
        <fullName evidence="3">4'-phosphopantetheinyl transferase</fullName>
    </recommendedName>
</protein>
<evidence type="ECO:0008006" key="3">
    <source>
        <dbReference type="Google" id="ProtNLM"/>
    </source>
</evidence>
<comment type="caution">
    <text evidence="1">The sequence shown here is derived from an EMBL/GenBank/DDBJ whole genome shotgun (WGS) entry which is preliminary data.</text>
</comment>
<organism evidence="1 2">
    <name type="scientific">Candidatus Pullichristensenella stercorigallinarum</name>
    <dbReference type="NCBI Taxonomy" id="2840909"/>
    <lineage>
        <taxon>Bacteria</taxon>
        <taxon>Bacillati</taxon>
        <taxon>Bacillota</taxon>
        <taxon>Clostridia</taxon>
        <taxon>Candidatus Pullichristensenella</taxon>
    </lineage>
</organism>
<gene>
    <name evidence="1" type="ORF">IAA52_02850</name>
</gene>
<reference evidence="1" key="1">
    <citation type="submission" date="2020-10" db="EMBL/GenBank/DDBJ databases">
        <authorList>
            <person name="Gilroy R."/>
        </authorList>
    </citation>
    <scope>NUCLEOTIDE SEQUENCE</scope>
    <source>
        <strain evidence="1">ChiSjej6B24-2974</strain>
    </source>
</reference>
<evidence type="ECO:0000313" key="1">
    <source>
        <dbReference type="EMBL" id="HIQ82022.1"/>
    </source>
</evidence>
<dbReference type="GO" id="GO:0000287">
    <property type="term" value="F:magnesium ion binding"/>
    <property type="evidence" value="ECO:0007669"/>
    <property type="project" value="InterPro"/>
</dbReference>
<sequence>MNTIYLYALNVSALNPDSAVWAAFVSPGRRERMAAIRRIDDRRRSLGVELALNAALSRHMDGYAPPPAYRRLPGGKPVLETSGELFISLAHAGDWAVCALHSAAVGVDIERRERTAAVPVREWVGIESYLKLTGAGLSGGFRTLCAGETEIYRLGTRVACLARGEVGDCLVCAATDEPACLQIEAVTPPIP</sequence>
<proteinExistence type="predicted"/>
<dbReference type="EMBL" id="DVFZ01000032">
    <property type="protein sequence ID" value="HIQ82022.1"/>
    <property type="molecule type" value="Genomic_DNA"/>
</dbReference>
<dbReference type="Proteomes" id="UP000824260">
    <property type="component" value="Unassembled WGS sequence"/>
</dbReference>
<dbReference type="InterPro" id="IPR037143">
    <property type="entry name" value="4-PPantetheinyl_Trfase_dom_sf"/>
</dbReference>
<dbReference type="SUPFAM" id="SSF56214">
    <property type="entry name" value="4'-phosphopantetheinyl transferase"/>
    <property type="match status" value="1"/>
</dbReference>
<dbReference type="Gene3D" id="3.90.470.20">
    <property type="entry name" value="4'-phosphopantetheinyl transferase domain"/>
    <property type="match status" value="1"/>
</dbReference>